<keyword evidence="2" id="KW-1185">Reference proteome</keyword>
<organism evidence="1 2">
    <name type="scientific">Mycena metata</name>
    <dbReference type="NCBI Taxonomy" id="1033252"/>
    <lineage>
        <taxon>Eukaryota</taxon>
        <taxon>Fungi</taxon>
        <taxon>Dikarya</taxon>
        <taxon>Basidiomycota</taxon>
        <taxon>Agaricomycotina</taxon>
        <taxon>Agaricomycetes</taxon>
        <taxon>Agaricomycetidae</taxon>
        <taxon>Agaricales</taxon>
        <taxon>Marasmiineae</taxon>
        <taxon>Mycenaceae</taxon>
        <taxon>Mycena</taxon>
    </lineage>
</organism>
<comment type="caution">
    <text evidence="1">The sequence shown here is derived from an EMBL/GenBank/DDBJ whole genome shotgun (WGS) entry which is preliminary data.</text>
</comment>
<name>A0AAD7H721_9AGAR</name>
<evidence type="ECO:0000313" key="1">
    <source>
        <dbReference type="EMBL" id="KAJ7714013.1"/>
    </source>
</evidence>
<reference evidence="1" key="1">
    <citation type="submission" date="2023-03" db="EMBL/GenBank/DDBJ databases">
        <title>Massive genome expansion in bonnet fungi (Mycena s.s.) driven by repeated elements and novel gene families across ecological guilds.</title>
        <authorList>
            <consortium name="Lawrence Berkeley National Laboratory"/>
            <person name="Harder C.B."/>
            <person name="Miyauchi S."/>
            <person name="Viragh M."/>
            <person name="Kuo A."/>
            <person name="Thoen E."/>
            <person name="Andreopoulos B."/>
            <person name="Lu D."/>
            <person name="Skrede I."/>
            <person name="Drula E."/>
            <person name="Henrissat B."/>
            <person name="Morin E."/>
            <person name="Kohler A."/>
            <person name="Barry K."/>
            <person name="LaButti K."/>
            <person name="Morin E."/>
            <person name="Salamov A."/>
            <person name="Lipzen A."/>
            <person name="Mereny Z."/>
            <person name="Hegedus B."/>
            <person name="Baldrian P."/>
            <person name="Stursova M."/>
            <person name="Weitz H."/>
            <person name="Taylor A."/>
            <person name="Grigoriev I.V."/>
            <person name="Nagy L.G."/>
            <person name="Martin F."/>
            <person name="Kauserud H."/>
        </authorList>
    </citation>
    <scope>NUCLEOTIDE SEQUENCE</scope>
    <source>
        <strain evidence="1">CBHHK182m</strain>
    </source>
</reference>
<dbReference type="AlphaFoldDB" id="A0AAD7H721"/>
<proteinExistence type="predicted"/>
<protein>
    <submittedName>
        <fullName evidence="1">Uncharacterized protein</fullName>
    </submittedName>
</protein>
<accession>A0AAD7H721</accession>
<dbReference type="Proteomes" id="UP001215598">
    <property type="component" value="Unassembled WGS sequence"/>
</dbReference>
<dbReference type="EMBL" id="JARKIB010000332">
    <property type="protein sequence ID" value="KAJ7714013.1"/>
    <property type="molecule type" value="Genomic_DNA"/>
</dbReference>
<evidence type="ECO:0000313" key="2">
    <source>
        <dbReference type="Proteomes" id="UP001215598"/>
    </source>
</evidence>
<sequence length="243" mass="25685">MISGSPASAALRVPSARVHATLYAPGVLKHKHKDGVAATAPLHPATRREPPASTIPILIPRSLPRSLLPFPIPLPSASAVVACIATLAHARDVGVVCVRVCVGNAVSFHRPESTRLPLPSPCASAAVLDDRQTHGVDLPPKVRALHFPPAFSPFHPSPPTSASAAVDIANHARDASAPRTHHFCRGESHSSSTGITRVGLGLISGNALRGLGRSRHICTRRIRSRHLRELVFGLDSHGIRVSK</sequence>
<gene>
    <name evidence="1" type="ORF">B0H16DRAFT_532710</name>
</gene>